<accession>A0A1A8AFE3</accession>
<reference evidence="1" key="2">
    <citation type="submission" date="2016-06" db="EMBL/GenBank/DDBJ databases">
        <title>The genome of a short-lived fish provides insights into sex chromosome evolution and the genetic control of aging.</title>
        <authorList>
            <person name="Reichwald K."/>
            <person name="Felder M."/>
            <person name="Petzold A."/>
            <person name="Koch P."/>
            <person name="Groth M."/>
            <person name="Platzer M."/>
        </authorList>
    </citation>
    <scope>NUCLEOTIDE SEQUENCE</scope>
    <source>
        <tissue evidence="1">Brain</tissue>
    </source>
</reference>
<dbReference type="AlphaFoldDB" id="A0A1A8AFE3"/>
<name>A0A1A8AFE3_NOTFU</name>
<feature type="non-terminal residue" evidence="1">
    <location>
        <position position="1"/>
    </location>
</feature>
<reference evidence="1" key="1">
    <citation type="submission" date="2016-05" db="EMBL/GenBank/DDBJ databases">
        <authorList>
            <person name="Lavstsen T."/>
            <person name="Jespersen J.S."/>
        </authorList>
    </citation>
    <scope>NUCLEOTIDE SEQUENCE</scope>
    <source>
        <tissue evidence="1">Brain</tissue>
    </source>
</reference>
<proteinExistence type="predicted"/>
<evidence type="ECO:0000313" key="1">
    <source>
        <dbReference type="EMBL" id="SBP52955.1"/>
    </source>
</evidence>
<sequence>LGDLLDVEGANGQSVPYLGYVELSITFPNEFVGSDINVNTLALVIPPLRSETQEQVLIGTNTLDALYAD</sequence>
<dbReference type="EMBL" id="HADY01014470">
    <property type="protein sequence ID" value="SBP52955.1"/>
    <property type="molecule type" value="Transcribed_RNA"/>
</dbReference>
<organism evidence="1">
    <name type="scientific">Nothobranchius furzeri</name>
    <name type="common">Turquoise killifish</name>
    <dbReference type="NCBI Taxonomy" id="105023"/>
    <lineage>
        <taxon>Eukaryota</taxon>
        <taxon>Metazoa</taxon>
        <taxon>Chordata</taxon>
        <taxon>Craniata</taxon>
        <taxon>Vertebrata</taxon>
        <taxon>Euteleostomi</taxon>
        <taxon>Actinopterygii</taxon>
        <taxon>Neopterygii</taxon>
        <taxon>Teleostei</taxon>
        <taxon>Neoteleostei</taxon>
        <taxon>Acanthomorphata</taxon>
        <taxon>Ovalentaria</taxon>
        <taxon>Atherinomorphae</taxon>
        <taxon>Cyprinodontiformes</taxon>
        <taxon>Nothobranchiidae</taxon>
        <taxon>Nothobranchius</taxon>
    </lineage>
</organism>
<gene>
    <name evidence="1" type="primary">CU041398.1</name>
</gene>
<feature type="non-terminal residue" evidence="1">
    <location>
        <position position="69"/>
    </location>
</feature>
<protein>
    <submittedName>
        <fullName evidence="1">Uncharacterized protein</fullName>
    </submittedName>
</protein>